<sequence>MKYALLLMGRTADADCGEDGGPDPSEFMRFDEEISAAGIVVGGFALEGPEHGVRVSEAEGQALVTSGPFAESSEFVGGSYVIEVPTIDDAIGWAKRSPGAKFGHIEIRPLADY</sequence>
<protein>
    <recommendedName>
        <fullName evidence="2">YCII-related domain-containing protein</fullName>
    </recommendedName>
</protein>
<dbReference type="InterPro" id="IPR011008">
    <property type="entry name" value="Dimeric_a/b-barrel"/>
</dbReference>
<dbReference type="EMBL" id="CP065989">
    <property type="protein sequence ID" value="QQB13193.1"/>
    <property type="molecule type" value="Genomic_DNA"/>
</dbReference>
<dbReference type="SUPFAM" id="SSF54909">
    <property type="entry name" value="Dimeric alpha+beta barrel"/>
    <property type="match status" value="1"/>
</dbReference>
<dbReference type="RefSeq" id="WP_198498415.1">
    <property type="nucleotide sequence ID" value="NZ_CP065989.1"/>
</dbReference>
<comment type="similarity">
    <text evidence="1">Belongs to the YciI family.</text>
</comment>
<dbReference type="InterPro" id="IPR005545">
    <property type="entry name" value="YCII"/>
</dbReference>
<dbReference type="Proteomes" id="UP000595374">
    <property type="component" value="Chromosome"/>
</dbReference>
<name>A0A7T4DHY9_9MICO</name>
<proteinExistence type="inferred from homology"/>
<feature type="domain" description="YCII-related" evidence="2">
    <location>
        <begin position="26"/>
        <end position="111"/>
    </location>
</feature>
<reference evidence="3 4" key="1">
    <citation type="submission" date="2020-12" db="EMBL/GenBank/DDBJ databases">
        <title>FDA dAtabase for Regulatory Grade micrObial Sequences (FDA-ARGOS): Supporting development and validation of Infectious Disease Dx tests.</title>
        <authorList>
            <person name="Sproer C."/>
            <person name="Gronow S."/>
            <person name="Severitt S."/>
            <person name="Schroder I."/>
            <person name="Tallon L."/>
            <person name="Sadzewicz L."/>
            <person name="Zhao X."/>
            <person name="Boylan J."/>
            <person name="Ott S."/>
            <person name="Bowen H."/>
            <person name="Vavikolanu K."/>
            <person name="Mehta A."/>
            <person name="Aluvathingal J."/>
            <person name="Nadendla S."/>
            <person name="Lowell S."/>
            <person name="Myers T."/>
            <person name="Yan Y."/>
            <person name="Sichtig H."/>
        </authorList>
    </citation>
    <scope>NUCLEOTIDE SEQUENCE [LARGE SCALE GENOMIC DNA]</scope>
    <source>
        <strain evidence="3 4">FDAARGOS_990</strain>
    </source>
</reference>
<evidence type="ECO:0000313" key="3">
    <source>
        <dbReference type="EMBL" id="QQB13193.1"/>
    </source>
</evidence>
<evidence type="ECO:0000259" key="2">
    <source>
        <dbReference type="Pfam" id="PF03795"/>
    </source>
</evidence>
<gene>
    <name evidence="3" type="ORF">I6H47_10035</name>
</gene>
<organism evidence="3 4">
    <name type="scientific">Brevibacterium casei</name>
    <dbReference type="NCBI Taxonomy" id="33889"/>
    <lineage>
        <taxon>Bacteria</taxon>
        <taxon>Bacillati</taxon>
        <taxon>Actinomycetota</taxon>
        <taxon>Actinomycetes</taxon>
        <taxon>Micrococcales</taxon>
        <taxon>Brevibacteriaceae</taxon>
        <taxon>Brevibacterium</taxon>
    </lineage>
</organism>
<dbReference type="Pfam" id="PF03795">
    <property type="entry name" value="YCII"/>
    <property type="match status" value="1"/>
</dbReference>
<dbReference type="AlphaFoldDB" id="A0A7T4DHY9"/>
<dbReference type="PANTHER" id="PTHR35174">
    <property type="entry name" value="BLL7171 PROTEIN-RELATED"/>
    <property type="match status" value="1"/>
</dbReference>
<accession>A0A7T4DHY9</accession>
<evidence type="ECO:0000256" key="1">
    <source>
        <dbReference type="ARBA" id="ARBA00007689"/>
    </source>
</evidence>
<dbReference type="Gene3D" id="3.30.70.1060">
    <property type="entry name" value="Dimeric alpha+beta barrel"/>
    <property type="match status" value="1"/>
</dbReference>
<evidence type="ECO:0000313" key="4">
    <source>
        <dbReference type="Proteomes" id="UP000595374"/>
    </source>
</evidence>